<accession>A0AAV7BFV6</accession>
<organism evidence="1 2">
    <name type="scientific">Engystomops pustulosus</name>
    <name type="common">Tungara frog</name>
    <name type="synonym">Physalaemus pustulosus</name>
    <dbReference type="NCBI Taxonomy" id="76066"/>
    <lineage>
        <taxon>Eukaryota</taxon>
        <taxon>Metazoa</taxon>
        <taxon>Chordata</taxon>
        <taxon>Craniata</taxon>
        <taxon>Vertebrata</taxon>
        <taxon>Euteleostomi</taxon>
        <taxon>Amphibia</taxon>
        <taxon>Batrachia</taxon>
        <taxon>Anura</taxon>
        <taxon>Neobatrachia</taxon>
        <taxon>Hyloidea</taxon>
        <taxon>Leptodactylidae</taxon>
        <taxon>Leiuperinae</taxon>
        <taxon>Engystomops</taxon>
    </lineage>
</organism>
<dbReference type="EMBL" id="WNYA01000005">
    <property type="protein sequence ID" value="KAG8571223.1"/>
    <property type="molecule type" value="Genomic_DNA"/>
</dbReference>
<dbReference type="Proteomes" id="UP000824782">
    <property type="component" value="Unassembled WGS sequence"/>
</dbReference>
<dbReference type="AlphaFoldDB" id="A0AAV7BFV6"/>
<keyword evidence="2" id="KW-1185">Reference proteome</keyword>
<evidence type="ECO:0000313" key="1">
    <source>
        <dbReference type="EMBL" id="KAG8571223.1"/>
    </source>
</evidence>
<gene>
    <name evidence="1" type="ORF">GDO81_011561</name>
</gene>
<reference evidence="1" key="1">
    <citation type="thesis" date="2020" institute="ProQuest LLC" country="789 East Eisenhower Parkway, Ann Arbor, MI, USA">
        <title>Comparative Genomics and Chromosome Evolution.</title>
        <authorList>
            <person name="Mudd A.B."/>
        </authorList>
    </citation>
    <scope>NUCLEOTIDE SEQUENCE</scope>
    <source>
        <strain evidence="1">237g6f4</strain>
        <tissue evidence="1">Blood</tissue>
    </source>
</reference>
<evidence type="ECO:0000313" key="2">
    <source>
        <dbReference type="Proteomes" id="UP000824782"/>
    </source>
</evidence>
<name>A0AAV7BFV6_ENGPU</name>
<protein>
    <submittedName>
        <fullName evidence="1">Uncharacterized protein</fullName>
    </submittedName>
</protein>
<comment type="caution">
    <text evidence="1">The sequence shown here is derived from an EMBL/GenBank/DDBJ whole genome shotgun (WGS) entry which is preliminary data.</text>
</comment>
<proteinExistence type="predicted"/>
<sequence>MEPQFTPWRSYKPLTVHTGTINSQQGLLLISQSLVLTVNRAPEHGLGREITHIPPRSTIYLPDAPSFLSILKLEINSSINLRECSALAHAHTH</sequence>